<dbReference type="STRING" id="37653.A0A0L8G8V8"/>
<protein>
    <recommendedName>
        <fullName evidence="2">Methyltransferase type 11 domain-containing protein</fullName>
    </recommendedName>
</protein>
<proteinExistence type="predicted"/>
<dbReference type="AlphaFoldDB" id="A0A0L8G8V8"/>
<sequence length="126" mass="14034">MLEQKAAEEYIKAVGNDDKNAYSRNLNAHHKGISREEMTESYSDWITNGNYEEDLGPNRYRGPVYASQALANLYEDNVRASTRILDVAAGSGLLGEKKENRVRFGEDLDAISCTSNNCEIAPLEMA</sequence>
<accession>A0A0L8G8V8</accession>
<name>A0A0L8G8V8_OCTBM</name>
<gene>
    <name evidence="1" type="ORF">OCBIM_22038536mg</name>
</gene>
<reference evidence="1" key="1">
    <citation type="submission" date="2015-07" db="EMBL/GenBank/DDBJ databases">
        <title>MeaNS - Measles Nucleotide Surveillance Program.</title>
        <authorList>
            <person name="Tran T."/>
            <person name="Druce J."/>
        </authorList>
    </citation>
    <scope>NUCLEOTIDE SEQUENCE</scope>
    <source>
        <strain evidence="1">UCB-OBI-ISO-001</strain>
        <tissue evidence="1">Gonad</tissue>
    </source>
</reference>
<evidence type="ECO:0000313" key="1">
    <source>
        <dbReference type="EMBL" id="KOF73005.1"/>
    </source>
</evidence>
<dbReference type="EMBL" id="KQ423393">
    <property type="protein sequence ID" value="KOF73005.1"/>
    <property type="molecule type" value="Genomic_DNA"/>
</dbReference>
<organism evidence="1">
    <name type="scientific">Octopus bimaculoides</name>
    <name type="common">California two-spotted octopus</name>
    <dbReference type="NCBI Taxonomy" id="37653"/>
    <lineage>
        <taxon>Eukaryota</taxon>
        <taxon>Metazoa</taxon>
        <taxon>Spiralia</taxon>
        <taxon>Lophotrochozoa</taxon>
        <taxon>Mollusca</taxon>
        <taxon>Cephalopoda</taxon>
        <taxon>Coleoidea</taxon>
        <taxon>Octopodiformes</taxon>
        <taxon>Octopoda</taxon>
        <taxon>Incirrata</taxon>
        <taxon>Octopodidae</taxon>
        <taxon>Octopus</taxon>
    </lineage>
</organism>
<evidence type="ECO:0008006" key="2">
    <source>
        <dbReference type="Google" id="ProtNLM"/>
    </source>
</evidence>